<name>A0A8B7Z6H1_ACAPL</name>
<keyword evidence="4 5" id="KW-0040">ANK repeat</keyword>
<feature type="compositionally biased region" description="Polar residues" evidence="6">
    <location>
        <begin position="1221"/>
        <end position="1239"/>
    </location>
</feature>
<feature type="repeat" description="ANK" evidence="5">
    <location>
        <begin position="775"/>
        <end position="807"/>
    </location>
</feature>
<dbReference type="PROSITE" id="PS50088">
    <property type="entry name" value="ANK_REPEAT"/>
    <property type="match status" value="16"/>
</dbReference>
<feature type="compositionally biased region" description="Polar residues" evidence="6">
    <location>
        <begin position="1098"/>
        <end position="1109"/>
    </location>
</feature>
<keyword evidence="2" id="KW-0677">Repeat</keyword>
<feature type="repeat" description="ANK" evidence="5">
    <location>
        <begin position="909"/>
        <end position="941"/>
    </location>
</feature>
<feature type="domain" description="TANC1/2-like AAA+ ATPase lid" evidence="8">
    <location>
        <begin position="216"/>
        <end position="300"/>
    </location>
</feature>
<dbReference type="SUPFAM" id="SSF52540">
    <property type="entry name" value="P-loop containing nucleoside triphosphate hydrolases"/>
    <property type="match status" value="1"/>
</dbReference>
<feature type="domain" description="TANC1/2-like winged helix" evidence="9">
    <location>
        <begin position="301"/>
        <end position="433"/>
    </location>
</feature>
<feature type="compositionally biased region" description="Polar residues" evidence="6">
    <location>
        <begin position="1352"/>
        <end position="1362"/>
    </location>
</feature>
<dbReference type="SUPFAM" id="SSF48403">
    <property type="entry name" value="Ankyrin repeat"/>
    <property type="match status" value="2"/>
</dbReference>
<evidence type="ECO:0000256" key="5">
    <source>
        <dbReference type="PROSITE-ProRule" id="PRU00023"/>
    </source>
</evidence>
<evidence type="ECO:0000313" key="10">
    <source>
        <dbReference type="Proteomes" id="UP000694845"/>
    </source>
</evidence>
<reference evidence="11" key="1">
    <citation type="submission" date="2025-08" db="UniProtKB">
        <authorList>
            <consortium name="RefSeq"/>
        </authorList>
    </citation>
    <scope>IDENTIFICATION</scope>
</reference>
<evidence type="ECO:0000259" key="8">
    <source>
        <dbReference type="Pfam" id="PF25520"/>
    </source>
</evidence>
<feature type="repeat" description="ANK" evidence="5">
    <location>
        <begin position="671"/>
        <end position="708"/>
    </location>
</feature>
<dbReference type="Pfam" id="PF25520">
    <property type="entry name" value="AAA_lid_TANC1"/>
    <property type="match status" value="1"/>
</dbReference>
<sequence>MATCTLQGKKFYCREWAFQKLLHSLESRPASKTCGTLIMGGPGSGKTSICSEVVWPTSNHGKQKSLNKRMLAYHFCQAHDLDTLSVPNFILGLVSLISRSTLIHGYDEKLRNPNVQAVLEPAACEKNPDEAFKNGILQPLCSLNPPSRNCFILVDSIDEAYPRLDGERCSTSRTIAELLANHHELFPSWLCLICSARRQSKSVTRMFTGFRKLSLDDLRKSHVVRDVQQYILCRLDREELLRQQLSRDTAEMLNQLHIKSNGCMMYLEKVLDGVANNFIQLKEISDIPGTLNGLYLWLCQRLFIKKQFTRIRPIFNVMLAAQCPLTDSELYACTRTQNTSLTEVDFQERLVKMGQLLVRGKDQRLLIFHYSFVEWLLDVKHCTRKYLCSMAEGHAMIAMRYSCEAPNLTPAQVQNFAANLLQAKFVPPLEPHHLTLWLMWMGTPLKDCLMSSTPKSQQVLQLLVSAGAKVIDLDESSIALQDALDREDSLKTLLESGASINQVDSNGRSLLANAAYCGNLRVVKFLLARGADSTITDRTGQTALGLAARQGHCEVVSVLIEYHAELDHVDHDGWTPLRSAAWAGHADVVAALLAAGAKVDCSDTDKRTALRAAAWGGHCDIVMNLVEHGADVNQADNEGRTPLIAAAYMGHKKIIEYLLDNGADINHVDCDGRTALTVAAMSVAVSQGHTSVITLLIERGASVDHSDNEGMSPLIVAASEGHQTVVELLLEGDGDIDHTDNNNRTALIAASNMRHTDVVKTLLYWDAAVDTIDNEGRTVLSIAAAEGNAEVVRMLLDRGLDEMHKDHHGWTPLHMAAYGGHREVCRVFLSQTSHVSVDIMDRDGRTPLTLAAQEGKLETVKELLNYNANIHHTAHDGRSVVRAAALEGHQEVVRLLIEGDADINYKDAEGRSTLYMLALENKVLMAHFLLECGADTENPDFEGRTPLHVAAWQGHTEMVNVLLSFHANPNAMDKEKRSVLQSAAWQGHVMVANSLLEKGANINHTCNQGASALCIAAQEGHVDVVKCLLEHGADPAQSDKHGRTAMKVALKGGHQAIIKLLEKCGVPNPLSPLPSRAAHNRKNCCGTGGSSSSNQSSENAKTISSSMLTNGGLMQASSSSNSPDSTFDQRKSSVSNQSSKSSSNLTSVSTVNSTLHLHPPKENSQRSSTFTEVLQHLAPQNKKRSGSSHGRAPESCRNQSVLAKVTPASSFQTIPENIVTTHSTDKTQPGSSKSHTGAVQSPRRSPSPHISSRSTSPSLQPSSPLSQASLQSPVRMSPQTSPSHCHYHNNNKPVFPFQNPQCTSQVAVEVHSNPEIRSASPQPRMGVHKSPKFERKARSSSLREKKMANHQAPPQNGHNHINGQPPYQPLPQGHQHQSLQHISAINGNHHNSCQMQSQGFHPFYSPPSQRRFQPSVQPQCCLRTGAQTLEQSPENRPHGGPAHHRSNSQPVHMMECHCHEHVHFQRKASLPVSFNQINLQRVLSATPAAPGSPETRPRRNGIVTNPNYKNYHNKMGLHGSQTMLTQQPSIITGDNHKGLSALELKQAMKTSFEGSCRNGYKKETPL</sequence>
<dbReference type="Pfam" id="PF00023">
    <property type="entry name" value="Ank"/>
    <property type="match status" value="5"/>
</dbReference>
<evidence type="ECO:0000256" key="6">
    <source>
        <dbReference type="SAM" id="MobiDB-lite"/>
    </source>
</evidence>
<dbReference type="CTD" id="57182"/>
<dbReference type="OrthoDB" id="427518at2759"/>
<dbReference type="PANTHER" id="PTHR24166">
    <property type="entry name" value="ROLLING PEBBLES, ISOFORM B"/>
    <property type="match status" value="1"/>
</dbReference>
<evidence type="ECO:0000259" key="9">
    <source>
        <dbReference type="Pfam" id="PF25521"/>
    </source>
</evidence>
<feature type="repeat" description="ANK" evidence="5">
    <location>
        <begin position="1008"/>
        <end position="1040"/>
    </location>
</feature>
<feature type="domain" description="Nephrocystin 3-like N-terminal" evidence="7">
    <location>
        <begin position="32"/>
        <end position="193"/>
    </location>
</feature>
<dbReference type="Proteomes" id="UP000694845">
    <property type="component" value="Unplaced"/>
</dbReference>
<dbReference type="RefSeq" id="XP_022098936.1">
    <property type="nucleotide sequence ID" value="XM_022243244.1"/>
</dbReference>
<protein>
    <submittedName>
        <fullName evidence="11">Ankyrin repeat domain-containing protein 50-like</fullName>
    </submittedName>
</protein>
<feature type="repeat" description="ANK" evidence="5">
    <location>
        <begin position="876"/>
        <end position="908"/>
    </location>
</feature>
<gene>
    <name evidence="11" type="primary">LOC110983735</name>
</gene>
<evidence type="ECO:0000259" key="7">
    <source>
        <dbReference type="Pfam" id="PF24883"/>
    </source>
</evidence>
<feature type="region of interest" description="Disordered" evidence="6">
    <location>
        <begin position="1485"/>
        <end position="1506"/>
    </location>
</feature>
<feature type="compositionally biased region" description="Basic and acidic residues" evidence="6">
    <location>
        <begin position="1331"/>
        <end position="1347"/>
    </location>
</feature>
<dbReference type="Pfam" id="PF25521">
    <property type="entry name" value="WHD_TANC1"/>
    <property type="match status" value="1"/>
</dbReference>
<proteinExistence type="predicted"/>
<dbReference type="GeneID" id="110983735"/>
<feature type="region of interest" description="Disordered" evidence="6">
    <location>
        <begin position="1221"/>
        <end position="1298"/>
    </location>
</feature>
<dbReference type="SMART" id="SM00248">
    <property type="entry name" value="ANK"/>
    <property type="match status" value="18"/>
</dbReference>
<feature type="repeat" description="ANK" evidence="5">
    <location>
        <begin position="605"/>
        <end position="637"/>
    </location>
</feature>
<feature type="compositionally biased region" description="Low complexity" evidence="6">
    <location>
        <begin position="1241"/>
        <end position="1273"/>
    </location>
</feature>
<dbReference type="InterPro" id="IPR058056">
    <property type="entry name" value="WH_TANC1/2"/>
</dbReference>
<dbReference type="InterPro" id="IPR027417">
    <property type="entry name" value="P-loop_NTPase"/>
</dbReference>
<dbReference type="InterPro" id="IPR050889">
    <property type="entry name" value="Dendritic_Spine_Reg/Scaffold"/>
</dbReference>
<feature type="region of interest" description="Disordered" evidence="6">
    <location>
        <begin position="1314"/>
        <end position="1413"/>
    </location>
</feature>
<dbReference type="PRINTS" id="PR01415">
    <property type="entry name" value="ANKYRIN"/>
</dbReference>
<dbReference type="PROSITE" id="PS50297">
    <property type="entry name" value="ANK_REP_REGION"/>
    <property type="match status" value="14"/>
</dbReference>
<feature type="repeat" description="ANK" evidence="5">
    <location>
        <begin position="843"/>
        <end position="875"/>
    </location>
</feature>
<feature type="compositionally biased region" description="Polar residues" evidence="6">
    <location>
        <begin position="1374"/>
        <end position="1399"/>
    </location>
</feature>
<feature type="repeat" description="ANK" evidence="5">
    <location>
        <begin position="572"/>
        <end position="604"/>
    </location>
</feature>
<evidence type="ECO:0000256" key="2">
    <source>
        <dbReference type="ARBA" id="ARBA00022737"/>
    </source>
</evidence>
<feature type="repeat" description="ANK" evidence="5">
    <location>
        <begin position="709"/>
        <end position="741"/>
    </location>
</feature>
<dbReference type="InterPro" id="IPR002110">
    <property type="entry name" value="Ankyrin_rpt"/>
</dbReference>
<feature type="repeat" description="ANK" evidence="5">
    <location>
        <begin position="808"/>
        <end position="840"/>
    </location>
</feature>
<dbReference type="InterPro" id="IPR056884">
    <property type="entry name" value="NPHP3-like_N"/>
</dbReference>
<evidence type="ECO:0000256" key="1">
    <source>
        <dbReference type="ARBA" id="ARBA00022553"/>
    </source>
</evidence>
<dbReference type="PANTHER" id="PTHR24166:SF55">
    <property type="entry name" value="ROLLING PEBBLES, ISOFORM B"/>
    <property type="match status" value="1"/>
</dbReference>
<feature type="repeat" description="ANK" evidence="5">
    <location>
        <begin position="742"/>
        <end position="774"/>
    </location>
</feature>
<feature type="repeat" description="ANK" evidence="5">
    <location>
        <begin position="506"/>
        <end position="538"/>
    </location>
</feature>
<dbReference type="Pfam" id="PF24883">
    <property type="entry name" value="NPHP3_N"/>
    <property type="match status" value="1"/>
</dbReference>
<accession>A0A8B7Z6H1</accession>
<feature type="region of interest" description="Disordered" evidence="6">
    <location>
        <begin position="1075"/>
        <end position="1200"/>
    </location>
</feature>
<feature type="compositionally biased region" description="Polar residues" evidence="6">
    <location>
        <begin position="1277"/>
        <end position="1298"/>
    </location>
</feature>
<keyword evidence="3" id="KW-0802">TPR repeat</keyword>
<evidence type="ECO:0000256" key="3">
    <source>
        <dbReference type="ARBA" id="ARBA00022803"/>
    </source>
</evidence>
<organism evidence="10 11">
    <name type="scientific">Acanthaster planci</name>
    <name type="common">Crown-of-thorns starfish</name>
    <dbReference type="NCBI Taxonomy" id="133434"/>
    <lineage>
        <taxon>Eukaryota</taxon>
        <taxon>Metazoa</taxon>
        <taxon>Echinodermata</taxon>
        <taxon>Eleutherozoa</taxon>
        <taxon>Asterozoa</taxon>
        <taxon>Asteroidea</taxon>
        <taxon>Valvatacea</taxon>
        <taxon>Valvatida</taxon>
        <taxon>Acanthasteridae</taxon>
        <taxon>Acanthaster</taxon>
    </lineage>
</organism>
<dbReference type="Pfam" id="PF12796">
    <property type="entry name" value="Ank_2"/>
    <property type="match status" value="4"/>
</dbReference>
<evidence type="ECO:0000313" key="11">
    <source>
        <dbReference type="RefSeq" id="XP_022098936.1"/>
    </source>
</evidence>
<dbReference type="InterPro" id="IPR036770">
    <property type="entry name" value="Ankyrin_rpt-contain_sf"/>
</dbReference>
<keyword evidence="1" id="KW-0597">Phosphoprotein</keyword>
<feature type="repeat" description="ANK" evidence="5">
    <location>
        <begin position="942"/>
        <end position="974"/>
    </location>
</feature>
<feature type="compositionally biased region" description="Low complexity" evidence="6">
    <location>
        <begin position="1132"/>
        <end position="1154"/>
    </location>
</feature>
<feature type="repeat" description="ANK" evidence="5">
    <location>
        <begin position="975"/>
        <end position="1007"/>
    </location>
</feature>
<keyword evidence="10" id="KW-1185">Reference proteome</keyword>
<dbReference type="OMA" id="CKIMVPS"/>
<feature type="repeat" description="ANK" evidence="5">
    <location>
        <begin position="638"/>
        <end position="670"/>
    </location>
</feature>
<dbReference type="InterPro" id="IPR058018">
    <property type="entry name" value="AAA_lid_TANC1/2"/>
</dbReference>
<evidence type="ECO:0000256" key="4">
    <source>
        <dbReference type="ARBA" id="ARBA00023043"/>
    </source>
</evidence>
<dbReference type="KEGG" id="aplc:110983735"/>
<feature type="repeat" description="ANK" evidence="5">
    <location>
        <begin position="539"/>
        <end position="571"/>
    </location>
</feature>
<dbReference type="Gene3D" id="1.25.40.20">
    <property type="entry name" value="Ankyrin repeat-containing domain"/>
    <property type="match status" value="5"/>
</dbReference>